<evidence type="ECO:0000256" key="4">
    <source>
        <dbReference type="ARBA" id="ARBA00023204"/>
    </source>
</evidence>
<feature type="compositionally biased region" description="Low complexity" evidence="6">
    <location>
        <begin position="749"/>
        <end position="762"/>
    </location>
</feature>
<comment type="similarity">
    <text evidence="2">Belongs to the DNA repair metallo-beta-lactamase (DRMBL) family.</text>
</comment>
<gene>
    <name evidence="8" type="ORF">RB653_003259</name>
</gene>
<dbReference type="SUPFAM" id="SSF56281">
    <property type="entry name" value="Metallo-hydrolase/oxidoreductase"/>
    <property type="match status" value="1"/>
</dbReference>
<feature type="domain" description="DNA repair metallo-beta-lactamase" evidence="7">
    <location>
        <begin position="427"/>
        <end position="525"/>
    </location>
</feature>
<dbReference type="CDD" id="cd16273">
    <property type="entry name" value="SNM1A-1C-like_MBL-fold"/>
    <property type="match status" value="1"/>
</dbReference>
<evidence type="ECO:0000256" key="5">
    <source>
        <dbReference type="ARBA" id="ARBA00023242"/>
    </source>
</evidence>
<dbReference type="GO" id="GO:0035312">
    <property type="term" value="F:5'-3' DNA exonuclease activity"/>
    <property type="evidence" value="ECO:0007669"/>
    <property type="project" value="TreeGrafter"/>
</dbReference>
<feature type="compositionally biased region" description="Low complexity" evidence="6">
    <location>
        <begin position="705"/>
        <end position="721"/>
    </location>
</feature>
<dbReference type="GO" id="GO:0005634">
    <property type="term" value="C:nucleus"/>
    <property type="evidence" value="ECO:0007669"/>
    <property type="project" value="UniProtKB-SubCell"/>
</dbReference>
<sequence length="832" mass="95256">MNDEEDDIFLYVTKDKEITNYDNCDEDLPPKDIDDNTITTTAPNKHLKWSDDDNDDISAPKDIDEVQTNKKKQFSYQKDEVIGQDEDDNYNEPKDIDSQSLIDEDCDFEFDDSDFFFDDGTTNNNNNNSDNNNNNNNKSNNYKNNKRKNFQIKNSISSNNNNNNSNIDKFEKRLLDLKKTGKEEAKKRGYQVRTKTPTKQKKIPPSFKVIDGTNFLVDGFQYKSEDYTHYFLTHFHSDHYVGITKTWSFGNIYCTEETGKLVSKKLGVDQRYIITCEWNKLIDIQGVKVAFLDSNHCPGSALILFIKSIRNEKGEIIDEESILHTGDFRYNPSMNNYPLLKGRVISKLYLDNTYCDPQYVFPPQFEIIKQVASIVRKENDGETLFLFGTYVIGKERILLEVAKQEGKPVHVTNEKYAILSCLDTCLDLNKFTTDESITPFRAVTMSMLSYHSMLSLLDQSNGKYKRVVGFRPTGWTQSKKSITYLNRGPTTFYSVAYSEHSSYNELRDCIDHFRPNQIIPTVDCDSQIKVNNILSHFTDLYEKKKQLTIASFFSTQPVTNFFQSFFKSKSEPIIDDNKKLKTTTTTTTTTSTSATTTATTSSNIDTTTNIFKQKFCDDLIWDCPDDIISDKLPIQSNDNLIQCKIEKKENFNDDLIFLSDNNQNNSQNNQNNKLVLVNNEKEDILDFDDPVFISQQKWIEKQINNKKNNNSNNNMTPTKTNSGYLGKTKINSTPPPTQPQSNKKQKTTSPSSYNSNNSSQQSDLKRSKSDPNVNINQLQTSQPPSQSLITSFFQKCTSPTSLFSLTPPSTTTTTTTKTTKTKTKINQSPPKK</sequence>
<dbReference type="InterPro" id="IPR011084">
    <property type="entry name" value="DRMBL"/>
</dbReference>
<evidence type="ECO:0000256" key="6">
    <source>
        <dbReference type="SAM" id="MobiDB-lite"/>
    </source>
</evidence>
<protein>
    <recommendedName>
        <fullName evidence="7">DNA repair metallo-beta-lactamase domain-containing protein</fullName>
    </recommendedName>
</protein>
<dbReference type="Proteomes" id="UP001344447">
    <property type="component" value="Unassembled WGS sequence"/>
</dbReference>
<dbReference type="PANTHER" id="PTHR23240:SF6">
    <property type="entry name" value="DNA CROSS-LINK REPAIR 1A PROTEIN"/>
    <property type="match status" value="1"/>
</dbReference>
<dbReference type="Gene3D" id="3.60.15.10">
    <property type="entry name" value="Ribonuclease Z/Hydroxyacylglutathione hydrolase-like"/>
    <property type="match status" value="1"/>
</dbReference>
<dbReference type="Pfam" id="PF07522">
    <property type="entry name" value="DRMBL"/>
    <property type="match status" value="1"/>
</dbReference>
<comment type="subcellular location">
    <subcellularLocation>
        <location evidence="1">Nucleus</location>
    </subcellularLocation>
</comment>
<feature type="region of interest" description="Disordered" evidence="6">
    <location>
        <begin position="704"/>
        <end position="785"/>
    </location>
</feature>
<keyword evidence="5" id="KW-0539">Nucleus</keyword>
<evidence type="ECO:0000256" key="2">
    <source>
        <dbReference type="ARBA" id="ARBA00010304"/>
    </source>
</evidence>
<evidence type="ECO:0000313" key="8">
    <source>
        <dbReference type="EMBL" id="KAK5578303.1"/>
    </source>
</evidence>
<dbReference type="GO" id="GO:0036297">
    <property type="term" value="P:interstrand cross-link repair"/>
    <property type="evidence" value="ECO:0007669"/>
    <property type="project" value="TreeGrafter"/>
</dbReference>
<dbReference type="EMBL" id="JAVFKY010000004">
    <property type="protein sequence ID" value="KAK5578303.1"/>
    <property type="molecule type" value="Genomic_DNA"/>
</dbReference>
<feature type="region of interest" description="Disordered" evidence="6">
    <location>
        <begin position="799"/>
        <end position="832"/>
    </location>
</feature>
<feature type="region of interest" description="Disordered" evidence="6">
    <location>
        <begin position="20"/>
        <end position="97"/>
    </location>
</feature>
<dbReference type="FunFam" id="3.40.50.12650:FF:000001">
    <property type="entry name" value="DNA cross-link repair 1A"/>
    <property type="match status" value="1"/>
</dbReference>
<evidence type="ECO:0000256" key="1">
    <source>
        <dbReference type="ARBA" id="ARBA00004123"/>
    </source>
</evidence>
<evidence type="ECO:0000256" key="3">
    <source>
        <dbReference type="ARBA" id="ARBA00022763"/>
    </source>
</evidence>
<accession>A0AAN7TZC7</accession>
<dbReference type="GO" id="GO:0006303">
    <property type="term" value="P:double-strand break repair via nonhomologous end joining"/>
    <property type="evidence" value="ECO:0007669"/>
    <property type="project" value="TreeGrafter"/>
</dbReference>
<keyword evidence="4" id="KW-0234">DNA repair</keyword>
<dbReference type="InterPro" id="IPR036866">
    <property type="entry name" value="RibonucZ/Hydroxyglut_hydro"/>
</dbReference>
<dbReference type="GO" id="GO:0003684">
    <property type="term" value="F:damaged DNA binding"/>
    <property type="evidence" value="ECO:0007669"/>
    <property type="project" value="TreeGrafter"/>
</dbReference>
<keyword evidence="3" id="KW-0227">DNA damage</keyword>
<comment type="caution">
    <text evidence="8">The sequence shown here is derived from an EMBL/GenBank/DDBJ whole genome shotgun (WGS) entry which is preliminary data.</text>
</comment>
<feature type="compositionally biased region" description="Low complexity" evidence="6">
    <location>
        <begin position="123"/>
        <end position="143"/>
    </location>
</feature>
<keyword evidence="9" id="KW-1185">Reference proteome</keyword>
<feature type="region of interest" description="Disordered" evidence="6">
    <location>
        <begin position="117"/>
        <end position="145"/>
    </location>
</feature>
<dbReference type="AlphaFoldDB" id="A0AAN7TZC7"/>
<feature type="compositionally biased region" description="Basic and acidic residues" evidence="6">
    <location>
        <begin position="58"/>
        <end position="68"/>
    </location>
</feature>
<reference evidence="8 9" key="1">
    <citation type="submission" date="2023-11" db="EMBL/GenBank/DDBJ databases">
        <title>Dfirmibasis_genome.</title>
        <authorList>
            <person name="Edelbroek B."/>
            <person name="Kjellin J."/>
            <person name="Jerlstrom-Hultqvist J."/>
            <person name="Soderbom F."/>
        </authorList>
    </citation>
    <scope>NUCLEOTIDE SEQUENCE [LARGE SCALE GENOMIC DNA]</scope>
    <source>
        <strain evidence="8 9">TNS-C-14</strain>
    </source>
</reference>
<evidence type="ECO:0000313" key="9">
    <source>
        <dbReference type="Proteomes" id="UP001344447"/>
    </source>
</evidence>
<dbReference type="PANTHER" id="PTHR23240">
    <property type="entry name" value="DNA CROSS-LINK REPAIR PROTEIN PSO2/SNM1-RELATED"/>
    <property type="match status" value="1"/>
</dbReference>
<evidence type="ECO:0000259" key="7">
    <source>
        <dbReference type="Pfam" id="PF07522"/>
    </source>
</evidence>
<name>A0AAN7TZC7_9MYCE</name>
<organism evidence="8 9">
    <name type="scientific">Dictyostelium firmibasis</name>
    <dbReference type="NCBI Taxonomy" id="79012"/>
    <lineage>
        <taxon>Eukaryota</taxon>
        <taxon>Amoebozoa</taxon>
        <taxon>Evosea</taxon>
        <taxon>Eumycetozoa</taxon>
        <taxon>Dictyostelia</taxon>
        <taxon>Dictyosteliales</taxon>
        <taxon>Dictyosteliaceae</taxon>
        <taxon>Dictyostelium</taxon>
    </lineage>
</organism>
<dbReference type="Gene3D" id="3.40.50.12650">
    <property type="match status" value="1"/>
</dbReference>
<proteinExistence type="inferred from homology"/>
<feature type="compositionally biased region" description="Low complexity" evidence="6">
    <location>
        <begin position="799"/>
        <end position="818"/>
    </location>
</feature>